<evidence type="ECO:0000313" key="4">
    <source>
        <dbReference type="EMBL" id="BAN35642.1"/>
    </source>
</evidence>
<evidence type="ECO:0000313" key="5">
    <source>
        <dbReference type="Proteomes" id="UP000015559"/>
    </source>
</evidence>
<dbReference type="Gene3D" id="3.30.450.290">
    <property type="match status" value="1"/>
</dbReference>
<dbReference type="SMART" id="SM00471">
    <property type="entry name" value="HDc"/>
    <property type="match status" value="1"/>
</dbReference>
<dbReference type="PROSITE" id="PS51832">
    <property type="entry name" value="HD_GYP"/>
    <property type="match status" value="1"/>
</dbReference>
<dbReference type="PANTHER" id="PTHR45228">
    <property type="entry name" value="CYCLIC DI-GMP PHOSPHODIESTERASE TM_0186-RELATED"/>
    <property type="match status" value="1"/>
</dbReference>
<accession>S6B4Z9</accession>
<dbReference type="Proteomes" id="UP000015559">
    <property type="component" value="Chromosome"/>
</dbReference>
<feature type="domain" description="HD-GYP" evidence="3">
    <location>
        <begin position="273"/>
        <end position="470"/>
    </location>
</feature>
<dbReference type="KEGG" id="sdr:SCD_n01831"/>
<protein>
    <submittedName>
        <fullName evidence="4">Sensory transduction protein containing HD_GYP domain</fullName>
    </submittedName>
</protein>
<feature type="coiled-coil region" evidence="1">
    <location>
        <begin position="252"/>
        <end position="279"/>
    </location>
</feature>
<evidence type="ECO:0000259" key="3">
    <source>
        <dbReference type="PROSITE" id="PS51832"/>
    </source>
</evidence>
<proteinExistence type="predicted"/>
<dbReference type="GO" id="GO:0008081">
    <property type="term" value="F:phosphoric diester hydrolase activity"/>
    <property type="evidence" value="ECO:0007669"/>
    <property type="project" value="UniProtKB-ARBA"/>
</dbReference>
<gene>
    <name evidence="4" type="ORF">SCD_n01831</name>
</gene>
<dbReference type="AlphaFoldDB" id="S6B4Z9"/>
<keyword evidence="2" id="KW-0472">Membrane</keyword>
<feature type="transmembrane region" description="Helical" evidence="2">
    <location>
        <begin position="177"/>
        <end position="197"/>
    </location>
</feature>
<reference evidence="4 5" key="1">
    <citation type="journal article" date="2012" name="Appl. Environ. Microbiol.">
        <title>Draft genome sequence of a psychrotolerant sulfur-oxidizing bacterium, Sulfuricella denitrificans skB26, and proteomic insights into cold adaptation.</title>
        <authorList>
            <person name="Watanabe T."/>
            <person name="Kojima H."/>
            <person name="Fukui M."/>
        </authorList>
    </citation>
    <scope>NUCLEOTIDE SEQUENCE [LARGE SCALE GENOMIC DNA]</scope>
    <source>
        <strain evidence="5">skB26</strain>
    </source>
</reference>
<dbReference type="EMBL" id="AP013066">
    <property type="protein sequence ID" value="BAN35642.1"/>
    <property type="molecule type" value="Genomic_DNA"/>
</dbReference>
<dbReference type="InterPro" id="IPR052020">
    <property type="entry name" value="Cyclic_di-GMP/3'3'-cGAMP_PDE"/>
</dbReference>
<dbReference type="CDD" id="cd00077">
    <property type="entry name" value="HDc"/>
    <property type="match status" value="1"/>
</dbReference>
<dbReference type="Gene3D" id="1.10.3210.10">
    <property type="entry name" value="Hypothetical protein af1432"/>
    <property type="match status" value="1"/>
</dbReference>
<dbReference type="eggNOG" id="COG3437">
    <property type="taxonomic scope" value="Bacteria"/>
</dbReference>
<dbReference type="HOGENOM" id="CLU_044713_0_0_4"/>
<organism evidence="4 5">
    <name type="scientific">Sulfuricella denitrificans (strain DSM 22764 / NBRC 105220 / skB26)</name>
    <dbReference type="NCBI Taxonomy" id="1163617"/>
    <lineage>
        <taxon>Bacteria</taxon>
        <taxon>Pseudomonadati</taxon>
        <taxon>Pseudomonadota</taxon>
        <taxon>Betaproteobacteria</taxon>
        <taxon>Nitrosomonadales</taxon>
        <taxon>Sulfuricellaceae</taxon>
        <taxon>Sulfuricella</taxon>
    </lineage>
</organism>
<keyword evidence="5" id="KW-1185">Reference proteome</keyword>
<sequence>MIIKPSIKTITVKSLVNVLSILALVLLLITGLNFRSLSTQAIENQALAHAELVKAGLTSHMKARIMDRRDYYLDEIRELHHVKSLNIIRGDVVTEQFGPGKASERVTDPIANQAFDTKKPVFILNEFSLQPTVRVIIPYIASQQGGLNCLSCHKVTEGTVLGAVDIELDVKEYRNHALWIMAGLLALSIVTFALILVNTARTIKNHVQQPLETLIDHAMTAYKQHLPVSSDQFYSREFSNVADEINLFNTEILAHQEILQKKNEELLALNDEIESTLRETIYTMGVIEERRSKETANHTRRVSLYSQLLAQKAALTPREVELITAASPLHDIGKLGIPDEVLLKPGHFTDEERHIMMNHPAIGYAMLRHSQRDTLVAAGIIAYQHQEKWDGSGYPQGLAGENIHIFGRIVSLADVFDALYSSRVYKEAWSLEKVVKWFGEQRGIHFDPQLVDIFLADIDEFVAIYNQYPADKETEM</sequence>
<dbReference type="InterPro" id="IPR003607">
    <property type="entry name" value="HD/PDEase_dom"/>
</dbReference>
<feature type="transmembrane region" description="Helical" evidence="2">
    <location>
        <begin position="15"/>
        <end position="34"/>
    </location>
</feature>
<dbReference type="RefSeq" id="WP_009204833.1">
    <property type="nucleotide sequence ID" value="NC_022357.1"/>
</dbReference>
<keyword evidence="2" id="KW-1133">Transmembrane helix</keyword>
<keyword evidence="1" id="KW-0175">Coiled coil</keyword>
<evidence type="ECO:0000256" key="1">
    <source>
        <dbReference type="SAM" id="Coils"/>
    </source>
</evidence>
<dbReference type="SUPFAM" id="SSF109604">
    <property type="entry name" value="HD-domain/PDEase-like"/>
    <property type="match status" value="1"/>
</dbReference>
<dbReference type="PANTHER" id="PTHR45228:SF9">
    <property type="entry name" value="3'3'-CGAMP-SPECIFIC PHOSPHODIESTERASE 2"/>
    <property type="match status" value="1"/>
</dbReference>
<name>S6B4Z9_SULDS</name>
<keyword evidence="2" id="KW-0812">Transmembrane</keyword>
<dbReference type="Pfam" id="PF13487">
    <property type="entry name" value="HD_5"/>
    <property type="match status" value="1"/>
</dbReference>
<evidence type="ECO:0000256" key="2">
    <source>
        <dbReference type="SAM" id="Phobius"/>
    </source>
</evidence>
<dbReference type="STRING" id="1163617.SCD_n01831"/>
<dbReference type="InterPro" id="IPR037522">
    <property type="entry name" value="HD_GYP_dom"/>
</dbReference>